<reference evidence="2 3" key="1">
    <citation type="submission" date="2019-08" db="EMBL/GenBank/DDBJ databases">
        <title>In-depth cultivation of the pig gut microbiome towards novel bacterial diversity and tailored functional studies.</title>
        <authorList>
            <person name="Wylensek D."/>
            <person name="Hitch T.C.A."/>
            <person name="Clavel T."/>
        </authorList>
    </citation>
    <scope>NUCLEOTIDE SEQUENCE [LARGE SCALE GENOMIC DNA]</scope>
    <source>
        <strain evidence="2 3">SM-530-WT-4B</strain>
    </source>
</reference>
<dbReference type="Proteomes" id="UP000473699">
    <property type="component" value="Unassembled WGS sequence"/>
</dbReference>
<feature type="transmembrane region" description="Helical" evidence="1">
    <location>
        <begin position="232"/>
        <end position="252"/>
    </location>
</feature>
<keyword evidence="1" id="KW-0812">Transmembrane</keyword>
<evidence type="ECO:0000313" key="3">
    <source>
        <dbReference type="Proteomes" id="UP000473699"/>
    </source>
</evidence>
<accession>A0A6L5YBQ1</accession>
<sequence length="388" mass="41756">MDQLSALTIIALVYAAANLLAMKTRARVSMMFICSVIFLALFWSGVPTTLFEDSKMVPLATSFIALLMVQMGSMMDARKLREEWRTVAVSFLGMCAGAGAILLIASPFISWNYAVAATGPVSGGVVAGLIMTEAADAKGLTAIGVFVTMLLTVQGFFGIPIASNCLLHEGRKLKARFAAGERALTAGQTGTSKWEKVIPPMPQRWQTSYVYIAKAFAVAWLSFKAASLLGNAVHPFVMALLFGIVFHELGFIETNIMTLGNANGMVMFAIMIPIYIRLAKATPRMILDLLGPLFIVFGATVAGIFIASIFLSKIFKYSWCLSAALSATCMIGFPGTLIISEEVAAQLSGSDEEREFVLSHVLPKMLIAGFTTVTIASVFLAAFLVKFF</sequence>
<feature type="transmembrane region" description="Helical" evidence="1">
    <location>
        <begin position="6"/>
        <end position="22"/>
    </location>
</feature>
<proteinExistence type="predicted"/>
<organism evidence="2 3">
    <name type="scientific">Pyramidobacter porci</name>
    <dbReference type="NCBI Taxonomy" id="2605789"/>
    <lineage>
        <taxon>Bacteria</taxon>
        <taxon>Thermotogati</taxon>
        <taxon>Synergistota</taxon>
        <taxon>Synergistia</taxon>
        <taxon>Synergistales</taxon>
        <taxon>Dethiosulfovibrionaceae</taxon>
        <taxon>Pyramidobacter</taxon>
    </lineage>
</organism>
<feature type="transmembrane region" description="Helical" evidence="1">
    <location>
        <begin position="56"/>
        <end position="75"/>
    </location>
</feature>
<feature type="transmembrane region" description="Helical" evidence="1">
    <location>
        <begin position="290"/>
        <end position="311"/>
    </location>
</feature>
<feature type="transmembrane region" description="Helical" evidence="1">
    <location>
        <begin position="87"/>
        <end position="109"/>
    </location>
</feature>
<feature type="transmembrane region" description="Helical" evidence="1">
    <location>
        <begin position="29"/>
        <end position="50"/>
    </location>
</feature>
<evidence type="ECO:0000313" key="2">
    <source>
        <dbReference type="EMBL" id="MST55670.1"/>
    </source>
</evidence>
<gene>
    <name evidence="2" type="ORF">FYJ74_06435</name>
</gene>
<dbReference type="RefSeq" id="WP_154528767.1">
    <property type="nucleotide sequence ID" value="NZ_VUNH01000006.1"/>
</dbReference>
<feature type="transmembrane region" description="Helical" evidence="1">
    <location>
        <begin position="259"/>
        <end position="278"/>
    </location>
</feature>
<comment type="caution">
    <text evidence="2">The sequence shown here is derived from an EMBL/GenBank/DDBJ whole genome shotgun (WGS) entry which is preliminary data.</text>
</comment>
<dbReference type="InterPro" id="IPR049576">
    <property type="entry name" value="HDC-like"/>
</dbReference>
<protein>
    <submittedName>
        <fullName evidence="2">Uncharacterized protein</fullName>
    </submittedName>
</protein>
<feature type="transmembrane region" description="Helical" evidence="1">
    <location>
        <begin position="318"/>
        <end position="339"/>
    </location>
</feature>
<dbReference type="AlphaFoldDB" id="A0A6L5YBQ1"/>
<evidence type="ECO:0000256" key="1">
    <source>
        <dbReference type="SAM" id="Phobius"/>
    </source>
</evidence>
<dbReference type="CDD" id="cd21416">
    <property type="entry name" value="HDC_protein"/>
    <property type="match status" value="1"/>
</dbReference>
<keyword evidence="1" id="KW-1133">Transmembrane helix</keyword>
<dbReference type="EMBL" id="VUNH01000006">
    <property type="protein sequence ID" value="MST55670.1"/>
    <property type="molecule type" value="Genomic_DNA"/>
</dbReference>
<feature type="transmembrane region" description="Helical" evidence="1">
    <location>
        <begin position="365"/>
        <end position="385"/>
    </location>
</feature>
<keyword evidence="3" id="KW-1185">Reference proteome</keyword>
<name>A0A6L5YBQ1_9BACT</name>
<feature type="transmembrane region" description="Helical" evidence="1">
    <location>
        <begin position="140"/>
        <end position="167"/>
    </location>
</feature>
<keyword evidence="1" id="KW-0472">Membrane</keyword>